<keyword evidence="1" id="KW-0175">Coiled coil</keyword>
<accession>A0A1Y1U5H5</accession>
<evidence type="ECO:0000256" key="1">
    <source>
        <dbReference type="SAM" id="Coils"/>
    </source>
</evidence>
<organism evidence="2 3">
    <name type="scientific">Piromyces finnis</name>
    <dbReference type="NCBI Taxonomy" id="1754191"/>
    <lineage>
        <taxon>Eukaryota</taxon>
        <taxon>Fungi</taxon>
        <taxon>Fungi incertae sedis</taxon>
        <taxon>Chytridiomycota</taxon>
        <taxon>Chytridiomycota incertae sedis</taxon>
        <taxon>Neocallimastigomycetes</taxon>
        <taxon>Neocallimastigales</taxon>
        <taxon>Neocallimastigaceae</taxon>
        <taxon>Piromyces</taxon>
    </lineage>
</organism>
<sequence>MNNLIQCLKEQLSHSNNLKYLSIIFNFVDTYLIFNSFFKIKEFIVTIIIFKNIPVEELSFSNLKELTIIYKQTKNANLENNLALLLRKATSLQVLEMKQIQLTELIKEIRNLINLVELNLCQNQLYDYQRTM</sequence>
<evidence type="ECO:0008006" key="4">
    <source>
        <dbReference type="Google" id="ProtNLM"/>
    </source>
</evidence>
<evidence type="ECO:0000313" key="2">
    <source>
        <dbReference type="EMBL" id="ORX33283.1"/>
    </source>
</evidence>
<dbReference type="Proteomes" id="UP000193719">
    <property type="component" value="Unassembled WGS sequence"/>
</dbReference>
<reference evidence="2 3" key="1">
    <citation type="submission" date="2016-08" db="EMBL/GenBank/DDBJ databases">
        <title>Genomes of anaerobic fungi encode conserved fungal cellulosomes for biomass hydrolysis.</title>
        <authorList>
            <consortium name="DOE Joint Genome Institute"/>
            <person name="Haitjema C.H."/>
            <person name="Gilmore S.P."/>
            <person name="Henske J.K."/>
            <person name="Solomon K.V."/>
            <person name="De Groot R."/>
            <person name="Kuo A."/>
            <person name="Mondo S.J."/>
            <person name="Salamov A.A."/>
            <person name="Labutti K."/>
            <person name="Zhao Z."/>
            <person name="Chiniquy J."/>
            <person name="Barry K."/>
            <person name="Brewer H.M."/>
            <person name="Purvine S.O."/>
            <person name="Wright A.T."/>
            <person name="Boxma B."/>
            <person name="Van Alen T."/>
            <person name="Hackstein J.H."/>
            <person name="Baker S.E."/>
            <person name="Grigoriev I.V."/>
            <person name="O'Malley M.A."/>
        </authorList>
    </citation>
    <scope>NUCLEOTIDE SEQUENCE [LARGE SCALE GENOMIC DNA]</scope>
    <source>
        <strain evidence="3">finn</strain>
    </source>
</reference>
<dbReference type="InterPro" id="IPR032675">
    <property type="entry name" value="LRR_dom_sf"/>
</dbReference>
<keyword evidence="3" id="KW-1185">Reference proteome</keyword>
<name>A0A1Y1U5H5_9FUNG</name>
<dbReference type="SUPFAM" id="SSF52047">
    <property type="entry name" value="RNI-like"/>
    <property type="match status" value="1"/>
</dbReference>
<proteinExistence type="predicted"/>
<evidence type="ECO:0000313" key="3">
    <source>
        <dbReference type="Proteomes" id="UP000193719"/>
    </source>
</evidence>
<dbReference type="AlphaFoldDB" id="A0A1Y1U5H5"/>
<comment type="caution">
    <text evidence="2">The sequence shown here is derived from an EMBL/GenBank/DDBJ whole genome shotgun (WGS) entry which is preliminary data.</text>
</comment>
<protein>
    <recommendedName>
        <fullName evidence="4">L domain-like protein</fullName>
    </recommendedName>
</protein>
<gene>
    <name evidence="2" type="ORF">BCR36DRAFT_375992</name>
</gene>
<dbReference type="EMBL" id="MCFH01000222">
    <property type="protein sequence ID" value="ORX33283.1"/>
    <property type="molecule type" value="Genomic_DNA"/>
</dbReference>
<reference evidence="2 3" key="2">
    <citation type="submission" date="2016-08" db="EMBL/GenBank/DDBJ databases">
        <title>Pervasive Adenine N6-methylation of Active Genes in Fungi.</title>
        <authorList>
            <consortium name="DOE Joint Genome Institute"/>
            <person name="Mondo S.J."/>
            <person name="Dannebaum R.O."/>
            <person name="Kuo R.C."/>
            <person name="Labutti K."/>
            <person name="Haridas S."/>
            <person name="Kuo A."/>
            <person name="Salamov A."/>
            <person name="Ahrendt S.R."/>
            <person name="Lipzen A."/>
            <person name="Sullivan W."/>
            <person name="Andreopoulos W.B."/>
            <person name="Clum A."/>
            <person name="Lindquist E."/>
            <person name="Daum C."/>
            <person name="Ramamoorthy G.K."/>
            <person name="Gryganskyi A."/>
            <person name="Culley D."/>
            <person name="Magnuson J.K."/>
            <person name="James T.Y."/>
            <person name="O'Malley M.A."/>
            <person name="Stajich J.E."/>
            <person name="Spatafora J.W."/>
            <person name="Visel A."/>
            <person name="Grigoriev I.V."/>
        </authorList>
    </citation>
    <scope>NUCLEOTIDE SEQUENCE [LARGE SCALE GENOMIC DNA]</scope>
    <source>
        <strain evidence="3">finn</strain>
    </source>
</reference>
<dbReference type="Gene3D" id="3.80.10.10">
    <property type="entry name" value="Ribonuclease Inhibitor"/>
    <property type="match status" value="1"/>
</dbReference>
<feature type="coiled-coil region" evidence="1">
    <location>
        <begin position="75"/>
        <end position="115"/>
    </location>
</feature>